<dbReference type="GO" id="GO:0005886">
    <property type="term" value="C:plasma membrane"/>
    <property type="evidence" value="ECO:0007669"/>
    <property type="project" value="TreeGrafter"/>
</dbReference>
<comment type="catalytic activity">
    <reaction evidence="1">
        <text>ATP + protein L-histidine = ADP + protein N-phospho-L-histidine.</text>
        <dbReference type="EC" id="2.7.13.3"/>
    </reaction>
</comment>
<evidence type="ECO:0000313" key="11">
    <source>
        <dbReference type="Proteomes" id="UP000008514"/>
    </source>
</evidence>
<keyword evidence="6" id="KW-0175">Coiled coil</keyword>
<dbReference type="InterPro" id="IPR004358">
    <property type="entry name" value="Sig_transdc_His_kin-like_C"/>
</dbReference>
<dbReference type="HOGENOM" id="CLU_351552_0_0_10"/>
<dbReference type="Gene3D" id="3.30.450.20">
    <property type="entry name" value="PAS domain"/>
    <property type="match status" value="2"/>
</dbReference>
<dbReference type="FunFam" id="3.30.565.10:FF:000006">
    <property type="entry name" value="Sensor histidine kinase WalK"/>
    <property type="match status" value="1"/>
</dbReference>
<proteinExistence type="predicted"/>
<dbReference type="CDD" id="cd00082">
    <property type="entry name" value="HisKA"/>
    <property type="match status" value="1"/>
</dbReference>
<accession>K4INI5</accession>
<evidence type="ECO:0000256" key="3">
    <source>
        <dbReference type="ARBA" id="ARBA00022553"/>
    </source>
</evidence>
<dbReference type="SMART" id="SM00086">
    <property type="entry name" value="PAC"/>
    <property type="match status" value="2"/>
</dbReference>
<dbReference type="Pfam" id="PF00512">
    <property type="entry name" value="HisKA"/>
    <property type="match status" value="1"/>
</dbReference>
<dbReference type="PRINTS" id="PR00344">
    <property type="entry name" value="BCTRLSENSOR"/>
</dbReference>
<dbReference type="Gene3D" id="3.30.450.40">
    <property type="match status" value="1"/>
</dbReference>
<protein>
    <recommendedName>
        <fullName evidence="2">histidine kinase</fullName>
        <ecNumber evidence="2">2.7.13.3</ecNumber>
    </recommendedName>
</protein>
<reference evidence="10" key="1">
    <citation type="submission" date="2006-03" db="EMBL/GenBank/DDBJ databases">
        <authorList>
            <person name="Bowman J."/>
            <person name="Ferriera S."/>
            <person name="Johnson J."/>
            <person name="Kravitz S."/>
            <person name="Halpern A."/>
            <person name="Remington K."/>
            <person name="Beeson K."/>
            <person name="Tran B."/>
            <person name="Rogers Y.-H."/>
            <person name="Friedman R."/>
            <person name="Venter J.C."/>
        </authorList>
    </citation>
    <scope>NUCLEOTIDE SEQUENCE [LARGE SCALE GENOMIC DNA]</scope>
    <source>
        <strain evidence="10">ATCC 700755</strain>
    </source>
</reference>
<keyword evidence="4" id="KW-0808">Transferase</keyword>
<dbReference type="InterPro" id="IPR003661">
    <property type="entry name" value="HisK_dim/P_dom"/>
</dbReference>
<feature type="domain" description="PAS" evidence="8">
    <location>
        <begin position="429"/>
        <end position="500"/>
    </location>
</feature>
<dbReference type="InterPro" id="IPR035965">
    <property type="entry name" value="PAS-like_dom_sf"/>
</dbReference>
<dbReference type="AlphaFoldDB" id="K4INI5"/>
<dbReference type="InterPro" id="IPR001610">
    <property type="entry name" value="PAC"/>
</dbReference>
<dbReference type="PROSITE" id="PS50112">
    <property type="entry name" value="PAS"/>
    <property type="match status" value="2"/>
</dbReference>
<dbReference type="PROSITE" id="PS50109">
    <property type="entry name" value="HIS_KIN"/>
    <property type="match status" value="1"/>
</dbReference>
<evidence type="ECO:0000256" key="1">
    <source>
        <dbReference type="ARBA" id="ARBA00000085"/>
    </source>
</evidence>
<dbReference type="SUPFAM" id="SSF55785">
    <property type="entry name" value="PYP-like sensor domain (PAS domain)"/>
    <property type="match status" value="2"/>
</dbReference>
<dbReference type="PANTHER" id="PTHR43047:SF72">
    <property type="entry name" value="OSMOSENSING HISTIDINE PROTEIN KINASE SLN1"/>
    <property type="match status" value="1"/>
</dbReference>
<feature type="domain" description="Histidine kinase" evidence="7">
    <location>
        <begin position="584"/>
        <end position="800"/>
    </location>
</feature>
<keyword evidence="5 10" id="KW-0418">Kinase</keyword>
<evidence type="ECO:0000259" key="7">
    <source>
        <dbReference type="PROSITE" id="PS50109"/>
    </source>
</evidence>
<dbReference type="PROSITE" id="PS50113">
    <property type="entry name" value="PAC"/>
    <property type="match status" value="2"/>
</dbReference>
<evidence type="ECO:0000259" key="9">
    <source>
        <dbReference type="PROSITE" id="PS50113"/>
    </source>
</evidence>
<keyword evidence="3" id="KW-0597">Phosphoprotein</keyword>
<dbReference type="Pfam" id="PF00989">
    <property type="entry name" value="PAS"/>
    <property type="match status" value="2"/>
</dbReference>
<name>K4INI5_PSYTT</name>
<dbReference type="InterPro" id="IPR013767">
    <property type="entry name" value="PAS_fold"/>
</dbReference>
<dbReference type="KEGG" id="ptq:P700755_004026"/>
<dbReference type="SMART" id="SM00065">
    <property type="entry name" value="GAF"/>
    <property type="match status" value="1"/>
</dbReference>
<dbReference type="eggNOG" id="COG2205">
    <property type="taxonomic scope" value="Bacteria"/>
</dbReference>
<feature type="domain" description="PAS" evidence="8">
    <location>
        <begin position="302"/>
        <end position="373"/>
    </location>
</feature>
<feature type="domain" description="PAC" evidence="9">
    <location>
        <begin position="376"/>
        <end position="428"/>
    </location>
</feature>
<dbReference type="Gene3D" id="1.10.287.130">
    <property type="match status" value="1"/>
</dbReference>
<evidence type="ECO:0000256" key="4">
    <source>
        <dbReference type="ARBA" id="ARBA00022679"/>
    </source>
</evidence>
<dbReference type="SUPFAM" id="SSF55781">
    <property type="entry name" value="GAF domain-like"/>
    <property type="match status" value="1"/>
</dbReference>
<dbReference type="eggNOG" id="COG3829">
    <property type="taxonomic scope" value="Bacteria"/>
</dbReference>
<dbReference type="SMART" id="SM00091">
    <property type="entry name" value="PAS"/>
    <property type="match status" value="2"/>
</dbReference>
<dbReference type="GO" id="GO:0009927">
    <property type="term" value="F:histidine phosphotransfer kinase activity"/>
    <property type="evidence" value="ECO:0007669"/>
    <property type="project" value="TreeGrafter"/>
</dbReference>
<dbReference type="InterPro" id="IPR036890">
    <property type="entry name" value="HATPase_C_sf"/>
</dbReference>
<dbReference type="Pfam" id="PF13185">
    <property type="entry name" value="GAF_2"/>
    <property type="match status" value="1"/>
</dbReference>
<organism evidence="10 11">
    <name type="scientific">Psychroflexus torquis (strain ATCC 700755 / CIP 106069 / ACAM 623)</name>
    <dbReference type="NCBI Taxonomy" id="313595"/>
    <lineage>
        <taxon>Bacteria</taxon>
        <taxon>Pseudomonadati</taxon>
        <taxon>Bacteroidota</taxon>
        <taxon>Flavobacteriia</taxon>
        <taxon>Flavobacteriales</taxon>
        <taxon>Flavobacteriaceae</taxon>
        <taxon>Psychroflexus</taxon>
    </lineage>
</organism>
<dbReference type="NCBIfam" id="TIGR00229">
    <property type="entry name" value="sensory_box"/>
    <property type="match status" value="2"/>
</dbReference>
<dbReference type="RefSeq" id="WP_015026111.1">
    <property type="nucleotide sequence ID" value="NC_018721.1"/>
</dbReference>
<dbReference type="eggNOG" id="COG1956">
    <property type="taxonomic scope" value="Bacteria"/>
</dbReference>
<dbReference type="InterPro" id="IPR003018">
    <property type="entry name" value="GAF"/>
</dbReference>
<dbReference type="InterPro" id="IPR036097">
    <property type="entry name" value="HisK_dim/P_sf"/>
</dbReference>
<evidence type="ECO:0000256" key="6">
    <source>
        <dbReference type="SAM" id="Coils"/>
    </source>
</evidence>
<dbReference type="SMART" id="SM00388">
    <property type="entry name" value="HisKA"/>
    <property type="match status" value="1"/>
</dbReference>
<dbReference type="GO" id="GO:0006355">
    <property type="term" value="P:regulation of DNA-templated transcription"/>
    <property type="evidence" value="ECO:0007669"/>
    <property type="project" value="InterPro"/>
</dbReference>
<dbReference type="Pfam" id="PF02518">
    <property type="entry name" value="HATPase_c"/>
    <property type="match status" value="1"/>
</dbReference>
<dbReference type="SUPFAM" id="SSF55874">
    <property type="entry name" value="ATPase domain of HSP90 chaperone/DNA topoisomerase II/histidine kinase"/>
    <property type="match status" value="1"/>
</dbReference>
<evidence type="ECO:0000313" key="10">
    <source>
        <dbReference type="EMBL" id="AFU70581.1"/>
    </source>
</evidence>
<dbReference type="EMBL" id="CP003879">
    <property type="protein sequence ID" value="AFU70581.1"/>
    <property type="molecule type" value="Genomic_DNA"/>
</dbReference>
<reference evidence="10" key="2">
    <citation type="submission" date="2012-09" db="EMBL/GenBank/DDBJ databases">
        <title>The complete sequence of Psychroflexus torquis an extreme psychrophile from sea-ice that is stimulated by light.</title>
        <authorList>
            <person name="Feng S."/>
            <person name="Powell S.M."/>
            <person name="Bowman J.P."/>
        </authorList>
    </citation>
    <scope>NUCLEOTIDE SEQUENCE [LARGE SCALE GENOMIC DNA]</scope>
    <source>
        <strain evidence="10">ATCC 700755</strain>
    </source>
</reference>
<dbReference type="Gene3D" id="3.30.565.10">
    <property type="entry name" value="Histidine kinase-like ATPase, C-terminal domain"/>
    <property type="match status" value="1"/>
</dbReference>
<dbReference type="EC" id="2.7.13.3" evidence="2"/>
<evidence type="ECO:0000259" key="8">
    <source>
        <dbReference type="PROSITE" id="PS50112"/>
    </source>
</evidence>
<dbReference type="InterPro" id="IPR005467">
    <property type="entry name" value="His_kinase_dom"/>
</dbReference>
<dbReference type="GO" id="GO:0000155">
    <property type="term" value="F:phosphorelay sensor kinase activity"/>
    <property type="evidence" value="ECO:0007669"/>
    <property type="project" value="InterPro"/>
</dbReference>
<feature type="domain" description="PAC" evidence="9">
    <location>
        <begin position="503"/>
        <end position="555"/>
    </location>
</feature>
<keyword evidence="11" id="KW-1185">Reference proteome</keyword>
<evidence type="ECO:0000256" key="5">
    <source>
        <dbReference type="ARBA" id="ARBA00022777"/>
    </source>
</evidence>
<dbReference type="InterPro" id="IPR029016">
    <property type="entry name" value="GAF-like_dom_sf"/>
</dbReference>
<gene>
    <name evidence="10" type="ordered locus">P700755_004026</name>
</gene>
<dbReference type="SMART" id="SM00387">
    <property type="entry name" value="HATPase_c"/>
    <property type="match status" value="1"/>
</dbReference>
<dbReference type="InterPro" id="IPR000700">
    <property type="entry name" value="PAS-assoc_C"/>
</dbReference>
<dbReference type="InterPro" id="IPR000014">
    <property type="entry name" value="PAS"/>
</dbReference>
<dbReference type="PANTHER" id="PTHR43047">
    <property type="entry name" value="TWO-COMPONENT HISTIDINE PROTEIN KINASE"/>
    <property type="match status" value="1"/>
</dbReference>
<dbReference type="InterPro" id="IPR003594">
    <property type="entry name" value="HATPase_dom"/>
</dbReference>
<dbReference type="OrthoDB" id="9781208at2"/>
<dbReference type="CDD" id="cd00130">
    <property type="entry name" value="PAS"/>
    <property type="match status" value="2"/>
</dbReference>
<sequence length="800" mass="90726">MRERLQSERKAHFLETINTFGSLLMKTSTTQESVWCVTKHAVGELGYIDCIIYLFNDDGVLFQCAAHGNKNPIAQDVLNPIKLKMGEGICGHVALTGIGEIIADTSKDPRYIVDDEDRRSEITVPILSDGIVIGIIDSEYPEKDYFSDHDLKILNTIASMLSFKISQSKAVEELAITNKQLAFQHEEKQKQADELAIANKELAFQNDEKEKRADELAIANKELAFQNDEKEKRADELAIANKELTFQNGEKQKRANELAIANKELTFQNDEKQKRANELAIAKKELDFQVVLTKNRIETESIAKELRQFIETANAPIFGIDNKGMVNEWNQTSEKITGFKKEDVLGQNLVKTYITEDYRDAVKKVLDNALKGQETANYEFPLFTKGGQRVMVLLNASTRRNAEGEIVGVLGVGQDISEMDKLRTQSESVAKELRQFIETANAPIFGIDNKGRVNEWNQTSEKITRFKKEDVLGEDLVQTYITQDYQKQVKEVLDNALKGQETANYEFPLFTKGGQRVMVLLNASTRRNAEGEIVGVIGVGQDITILNEHKENLESKVESRTQEFQESLEREKELGQLKTSFVSMASHEFRTPLTSINAIADVILRYYEKLSRNDINKRLEKIKEEVEDMVIMLEDILIIGKSEAQKLDYNPKLLDIVALIKNIITEYQFGESEKRFIVYDISLPVIMAQVDKKWIKHIIINLFSNALKYSNKDKQIEISIKKEQSGISFSFEDYGIGISKQDIKLLFKPFHRGNNVQNISGTGLGLSVLQKAVELHKGTIEVKSKIGKGSYFRIILPINK</sequence>
<dbReference type="SUPFAM" id="SSF47384">
    <property type="entry name" value="Homodimeric domain of signal transducing histidine kinase"/>
    <property type="match status" value="1"/>
</dbReference>
<dbReference type="STRING" id="313595.P700755_004026"/>
<evidence type="ECO:0000256" key="2">
    <source>
        <dbReference type="ARBA" id="ARBA00012438"/>
    </source>
</evidence>
<dbReference type="Proteomes" id="UP000008514">
    <property type="component" value="Chromosome"/>
</dbReference>
<feature type="coiled-coil region" evidence="6">
    <location>
        <begin position="543"/>
        <end position="570"/>
    </location>
</feature>